<dbReference type="SUPFAM" id="SSF49785">
    <property type="entry name" value="Galactose-binding domain-like"/>
    <property type="match status" value="1"/>
</dbReference>
<sequence>MSVIEKNYDVVVVGGGLAGVCAALASARGGAVTALIQDRPVLGGNASSEVRMCICGADAHGTRPNARETGIVEEFLLKNRRCNVEQSFSISDTIFWEMTHFQENLDLYLNTRVTQVETEGDMITAVSAVQITNEKEYQINGKIFVDSTGDGFVGARAGAEYMKGREAKTEFNEPDAPDTHDDYVMGITLMFKSFNTGRPVKFEKPFWANTYTEEDLKHRGHCSGAHIWQSKYGIDSGYWWIELGGGELDVIEDTEEIRDELLKILYGVWDHLKNGGDHGAENYVLDWVQFLPAKRESRRITGDYVLNERDLLSSSKFQDAVAYGGWPMDMHAIRGMKNLESLPTDYIHVPDIFQIPYRCYYSKNIRNLMMAGRCISVSHMAHGSTRMMGTCGVGGQAVGTAAALAIRKQCLPKDIGNCIEELQQQLLRDDCYIPDVKNSDAEDKAPLCTNITATSWIEGKEPWHVVDGVHRSEKDNSHCWQSGRLGEGQSIILDFGKAVELSELILRFDTNLGKEISLFLFKAHLVDQIPGVPPELVKDFTVEFLLDHQVVRTIPVLENYMRMVKLPMGQQVCCDQIQVTVTDTYGADFGKIYEIRAY</sequence>
<dbReference type="GO" id="GO:0016491">
    <property type="term" value="F:oxidoreductase activity"/>
    <property type="evidence" value="ECO:0007669"/>
    <property type="project" value="UniProtKB-KW"/>
</dbReference>
<dbReference type="PATRIC" id="fig|742734.4.peg.2807"/>
<dbReference type="GO" id="GO:0046872">
    <property type="term" value="F:metal ion binding"/>
    <property type="evidence" value="ECO:0007669"/>
    <property type="project" value="UniProtKB-KW"/>
</dbReference>
<evidence type="ECO:0000313" key="6">
    <source>
        <dbReference type="EMBL" id="KMW19130.1"/>
    </source>
</evidence>
<reference evidence="6 7" key="1">
    <citation type="submission" date="2011-04" db="EMBL/GenBank/DDBJ databases">
        <title>The Genome Sequence of Clostridium citroniae WAL-19142.</title>
        <authorList>
            <consortium name="The Broad Institute Genome Sequencing Platform"/>
            <person name="Earl A."/>
            <person name="Ward D."/>
            <person name="Feldgarden M."/>
            <person name="Gevers D."/>
            <person name="Warren Y.A."/>
            <person name="Tyrrell K.L."/>
            <person name="Citron D.M."/>
            <person name="Goldstein E.J."/>
            <person name="Daigneault M."/>
            <person name="Allen-Vercoe E."/>
            <person name="Young S.K."/>
            <person name="Zeng Q."/>
            <person name="Gargeya S."/>
            <person name="Fitzgerald M."/>
            <person name="Haas B."/>
            <person name="Abouelleil A."/>
            <person name="Alvarado L."/>
            <person name="Arachchi H.M."/>
            <person name="Berlin A."/>
            <person name="Brown A."/>
            <person name="Chapman S.B."/>
            <person name="Chen Z."/>
            <person name="Dunbar C."/>
            <person name="Freedman E."/>
            <person name="Gearin G."/>
            <person name="Gellesch M."/>
            <person name="Goldberg J."/>
            <person name="Griggs A."/>
            <person name="Gujja S."/>
            <person name="Heilman E.R."/>
            <person name="Heiman D."/>
            <person name="Howarth C."/>
            <person name="Larson L."/>
            <person name="Lui A."/>
            <person name="MacDonald P.J."/>
            <person name="Mehta T."/>
            <person name="Montmayeur A."/>
            <person name="Murphy C."/>
            <person name="Neiman D."/>
            <person name="Pearson M."/>
            <person name="Priest M."/>
            <person name="Roberts A."/>
            <person name="Saif S."/>
            <person name="Shea T."/>
            <person name="Shenoy N."/>
            <person name="Sisk P."/>
            <person name="Stolte C."/>
            <person name="Sykes S."/>
            <person name="White J."/>
            <person name="Yandava C."/>
            <person name="Wortman J."/>
            <person name="Nusbaum C."/>
            <person name="Birren B."/>
        </authorList>
    </citation>
    <scope>NUCLEOTIDE SEQUENCE [LARGE SCALE GENOMIC DNA]</scope>
    <source>
        <strain evidence="6 7">WAL-19142</strain>
    </source>
</reference>
<organism evidence="6 7">
    <name type="scientific">[Clostridium] citroniae WAL-19142</name>
    <dbReference type="NCBI Taxonomy" id="742734"/>
    <lineage>
        <taxon>Bacteria</taxon>
        <taxon>Bacillati</taxon>
        <taxon>Bacillota</taxon>
        <taxon>Clostridia</taxon>
        <taxon>Lachnospirales</taxon>
        <taxon>Lachnospiraceae</taxon>
        <taxon>Enterocloster</taxon>
    </lineage>
</organism>
<evidence type="ECO:0000256" key="3">
    <source>
        <dbReference type="ARBA" id="ARBA00023002"/>
    </source>
</evidence>
<dbReference type="InterPro" id="IPR008979">
    <property type="entry name" value="Galactose-bd-like_sf"/>
</dbReference>
<dbReference type="Gene3D" id="3.50.50.60">
    <property type="entry name" value="FAD/NAD(P)-binding domain"/>
    <property type="match status" value="1"/>
</dbReference>
<dbReference type="Proteomes" id="UP000037392">
    <property type="component" value="Unassembled WGS sequence"/>
</dbReference>
<accession>A0A0J9ETI7</accession>
<comment type="caution">
    <text evidence="6">The sequence shown here is derived from an EMBL/GenBank/DDBJ whole genome shotgun (WGS) entry which is preliminary data.</text>
</comment>
<dbReference type="PANTHER" id="PTHR43498">
    <property type="entry name" value="FERREDOXIN:COB-COM HETERODISULFIDE REDUCTASE SUBUNIT A"/>
    <property type="match status" value="1"/>
</dbReference>
<proteinExistence type="predicted"/>
<dbReference type="GO" id="GO:0051539">
    <property type="term" value="F:4 iron, 4 sulfur cluster binding"/>
    <property type="evidence" value="ECO:0007669"/>
    <property type="project" value="UniProtKB-KW"/>
</dbReference>
<dbReference type="AlphaFoldDB" id="A0A0J9ETI7"/>
<keyword evidence="3" id="KW-0560">Oxidoreductase</keyword>
<keyword evidence="5" id="KW-0411">Iron-sulfur</keyword>
<dbReference type="EMBL" id="ADLK01000021">
    <property type="protein sequence ID" value="KMW19130.1"/>
    <property type="molecule type" value="Genomic_DNA"/>
</dbReference>
<keyword evidence="1" id="KW-0004">4Fe-4S</keyword>
<keyword evidence="2" id="KW-0479">Metal-binding</keyword>
<evidence type="ECO:0000256" key="1">
    <source>
        <dbReference type="ARBA" id="ARBA00022485"/>
    </source>
</evidence>
<evidence type="ECO:0000256" key="4">
    <source>
        <dbReference type="ARBA" id="ARBA00023004"/>
    </source>
</evidence>
<dbReference type="RefSeq" id="WP_048930002.1">
    <property type="nucleotide sequence ID" value="NZ_KQ235878.1"/>
</dbReference>
<dbReference type="PANTHER" id="PTHR43498:SF1">
    <property type="entry name" value="COB--COM HETERODISULFIDE REDUCTASE IRON-SULFUR SUBUNIT A"/>
    <property type="match status" value="1"/>
</dbReference>
<protein>
    <recommendedName>
        <fullName evidence="8">FAD-dependent oxidoreductase</fullName>
    </recommendedName>
</protein>
<dbReference type="InterPro" id="IPR039650">
    <property type="entry name" value="HdrA-like"/>
</dbReference>
<evidence type="ECO:0000313" key="7">
    <source>
        <dbReference type="Proteomes" id="UP000037392"/>
    </source>
</evidence>
<evidence type="ECO:0000256" key="5">
    <source>
        <dbReference type="ARBA" id="ARBA00023014"/>
    </source>
</evidence>
<dbReference type="InterPro" id="IPR036188">
    <property type="entry name" value="FAD/NAD-bd_sf"/>
</dbReference>
<name>A0A0J9ETI7_9FIRM</name>
<evidence type="ECO:0000256" key="2">
    <source>
        <dbReference type="ARBA" id="ARBA00022723"/>
    </source>
</evidence>
<dbReference type="OrthoDB" id="9759982at2"/>
<dbReference type="GeneID" id="93165270"/>
<evidence type="ECO:0008006" key="8">
    <source>
        <dbReference type="Google" id="ProtNLM"/>
    </source>
</evidence>
<keyword evidence="4" id="KW-0408">Iron</keyword>
<dbReference type="SUPFAM" id="SSF51905">
    <property type="entry name" value="FAD/NAD(P)-binding domain"/>
    <property type="match status" value="1"/>
</dbReference>
<gene>
    <name evidence="6" type="ORF">HMPREF9470_02615</name>
</gene>
<dbReference type="Pfam" id="PF12831">
    <property type="entry name" value="FAD_oxidored"/>
    <property type="match status" value="1"/>
</dbReference>